<feature type="domain" description="SPOR" evidence="1">
    <location>
        <begin position="106"/>
        <end position="184"/>
    </location>
</feature>
<dbReference type="OrthoDB" id="5298866at2"/>
<evidence type="ECO:0000313" key="3">
    <source>
        <dbReference type="Proteomes" id="UP000230390"/>
    </source>
</evidence>
<reference evidence="2 3" key="1">
    <citation type="submission" date="2017-10" db="EMBL/GenBank/DDBJ databases">
        <title>Massilia psychrophilum sp. nov., a novel purple-pigmented bacterium isolated from Tianshan glacier, Xinjiang Municipality, China.</title>
        <authorList>
            <person name="Wang H."/>
        </authorList>
    </citation>
    <scope>NUCLEOTIDE SEQUENCE [LARGE SCALE GENOMIC DNA]</scope>
    <source>
        <strain evidence="2 3">JCM 30074</strain>
    </source>
</reference>
<dbReference type="InterPro" id="IPR007730">
    <property type="entry name" value="SPOR-like_dom"/>
</dbReference>
<evidence type="ECO:0000313" key="2">
    <source>
        <dbReference type="EMBL" id="PIL45480.1"/>
    </source>
</evidence>
<name>A0A2G8THE5_9BURK</name>
<organism evidence="2 3">
    <name type="scientific">Massilia eurypsychrophila</name>
    <dbReference type="NCBI Taxonomy" id="1485217"/>
    <lineage>
        <taxon>Bacteria</taxon>
        <taxon>Pseudomonadati</taxon>
        <taxon>Pseudomonadota</taxon>
        <taxon>Betaproteobacteria</taxon>
        <taxon>Burkholderiales</taxon>
        <taxon>Oxalobacteraceae</taxon>
        <taxon>Telluria group</taxon>
        <taxon>Massilia</taxon>
    </lineage>
</organism>
<dbReference type="GO" id="GO:0042834">
    <property type="term" value="F:peptidoglycan binding"/>
    <property type="evidence" value="ECO:0007669"/>
    <property type="project" value="InterPro"/>
</dbReference>
<dbReference type="RefSeq" id="WP_099788273.1">
    <property type="nucleotide sequence ID" value="NZ_JBHLYV010000031.1"/>
</dbReference>
<proteinExistence type="predicted"/>
<keyword evidence="3" id="KW-1185">Reference proteome</keyword>
<dbReference type="EMBL" id="PDOC01000004">
    <property type="protein sequence ID" value="PIL45480.1"/>
    <property type="molecule type" value="Genomic_DNA"/>
</dbReference>
<dbReference type="Proteomes" id="UP000230390">
    <property type="component" value="Unassembled WGS sequence"/>
</dbReference>
<dbReference type="AlphaFoldDB" id="A0A2G8THE5"/>
<sequence>MLKFIFWCLLCLNGVLLAYGQGMLGNFKGNEREPARIKNQLNIDRLALLTAAPAAAVAAAPAAPATAETLACFEIGSLAQAEARRFEARLSPLDLGEGMTRLALASTDVSSYMVIIPPQASKEAADKKAGELKALGVTNFFIMSDNSPLRWAISLGVFKSEAAAQSLLATLTKQGVSSARINPRGTQTTRLAFQFRGIDVAAKAKIDDIAESFPALKTRACK</sequence>
<gene>
    <name evidence="2" type="ORF">CR105_09975</name>
</gene>
<accession>A0A2G8THE5</accession>
<protein>
    <recommendedName>
        <fullName evidence="1">SPOR domain-containing protein</fullName>
    </recommendedName>
</protein>
<evidence type="ECO:0000259" key="1">
    <source>
        <dbReference type="PROSITE" id="PS51724"/>
    </source>
</evidence>
<comment type="caution">
    <text evidence="2">The sequence shown here is derived from an EMBL/GenBank/DDBJ whole genome shotgun (WGS) entry which is preliminary data.</text>
</comment>
<dbReference type="PROSITE" id="PS51724">
    <property type="entry name" value="SPOR"/>
    <property type="match status" value="1"/>
</dbReference>